<name>A0ABN8NKK6_9CNID</name>
<dbReference type="Pfam" id="PF12796">
    <property type="entry name" value="Ank_2"/>
    <property type="match status" value="4"/>
</dbReference>
<dbReference type="InterPro" id="IPR036770">
    <property type="entry name" value="Ankyrin_rpt-contain_sf"/>
</dbReference>
<keyword evidence="4" id="KW-0175">Coiled coil</keyword>
<sequence>MASAVPAFPSTKETTNYARLCRLLVDVGCHALRERFDQIHSPAGLYTLLSNPAVHATLDSLRKKRVLNPSQWGKLYPAIRSSVTSVNFDITLLMVLLRSICGLTPLATGWDNLPPATDLTVEADIARVKFYRNTMYGHASHASVDDVTFSTCWNDIKDTIVRLGGSLYRAAVNDLRNEPMDCDVEDHYKELLKQWKVDEDNIKIKLEELGEKLEELKASVEEGRKAPVATVLLVNTIETIVQGGVVINIFNQTTQRNDDTTELDYWNLILSLRRPLQSFCQYLKNMLNVVVRRHDTGSLLLTVECRSLQILEGLWEDYCSGHLNKMAQESLITAEVLEKLGLSEIKLKIFISEEEYKRGKQILRETKEMKRTHSEAFGQESSMPSTSGNLPTTAAEDTLKSLKEMPSVLNLMTSMITARNLGADMTAEKDSNGKEGQPVENKDWNLLHSAAKGGDVSIIEMMLSDGIEVNSKDSFGTTPLMIAATECKKQAVDFLLFKGADPSLTTNTGRNSLHAAVEGGDVSIVETMLLHNILLDSSDNDGITSLMIAATLNNVEIVEFLLRKGADPSLTTNTGRNLLHAAVEGGDVSIVERMLLHNIPLDSTDNDGITSLMIAAALNDFDTVEFLLSKGADPFLKTNEGRTALFFTAQGGHTGVIERMLSFGLDIDSSDDEGLTTLMWAAAFANLQAVNYLLEEGADPLLTANNGWSPLHIASIGADTATIETLLSYEIDVNVKTNSSMLVTPLMVAIAYQNMEAINCLLKNGADALVEAGLDRLSSLLFALHGNPESTVLCMIEAMLSSGLDINAQSSDGWTVLMYAAFLKKREVFDFLLFKRADLSLKDKNGMTVLHHASVGGDITIIERCLLYGLDIESKDNDGKTALDLAACSGSRDAFRFLRERRSIKNS</sequence>
<evidence type="ECO:0000259" key="6">
    <source>
        <dbReference type="Pfam" id="PF18738"/>
    </source>
</evidence>
<dbReference type="PROSITE" id="PS50297">
    <property type="entry name" value="ANK_REP_REGION"/>
    <property type="match status" value="8"/>
</dbReference>
<dbReference type="PANTHER" id="PTHR24166:SF48">
    <property type="entry name" value="PROTEIN VAPYRIN"/>
    <property type="match status" value="1"/>
</dbReference>
<dbReference type="InterPro" id="IPR050889">
    <property type="entry name" value="Dendritic_Spine_Reg/Scaffold"/>
</dbReference>
<organism evidence="8 9">
    <name type="scientific">Porites lobata</name>
    <dbReference type="NCBI Taxonomy" id="104759"/>
    <lineage>
        <taxon>Eukaryota</taxon>
        <taxon>Metazoa</taxon>
        <taxon>Cnidaria</taxon>
        <taxon>Anthozoa</taxon>
        <taxon>Hexacorallia</taxon>
        <taxon>Scleractinia</taxon>
        <taxon>Fungiina</taxon>
        <taxon>Poritidae</taxon>
        <taxon>Porites</taxon>
    </lineage>
</organism>
<feature type="domain" description="TRADD-like N-terminal" evidence="7">
    <location>
        <begin position="276"/>
        <end position="335"/>
    </location>
</feature>
<feature type="coiled-coil region" evidence="4">
    <location>
        <begin position="199"/>
        <end position="226"/>
    </location>
</feature>
<evidence type="ECO:0000256" key="5">
    <source>
        <dbReference type="SAM" id="MobiDB-lite"/>
    </source>
</evidence>
<evidence type="ECO:0000256" key="4">
    <source>
        <dbReference type="SAM" id="Coils"/>
    </source>
</evidence>
<dbReference type="Proteomes" id="UP001159405">
    <property type="component" value="Unassembled WGS sequence"/>
</dbReference>
<feature type="repeat" description="ANK" evidence="3">
    <location>
        <begin position="541"/>
        <end position="573"/>
    </location>
</feature>
<dbReference type="PANTHER" id="PTHR24166">
    <property type="entry name" value="ROLLING PEBBLES, ISOFORM B"/>
    <property type="match status" value="1"/>
</dbReference>
<dbReference type="InterPro" id="IPR041249">
    <property type="entry name" value="HEPN_DZIP3"/>
</dbReference>
<feature type="repeat" description="ANK" evidence="3">
    <location>
        <begin position="607"/>
        <end position="639"/>
    </location>
</feature>
<evidence type="ECO:0000256" key="3">
    <source>
        <dbReference type="PROSITE-ProRule" id="PRU00023"/>
    </source>
</evidence>
<keyword evidence="9" id="KW-1185">Reference proteome</keyword>
<dbReference type="Pfam" id="PF20694">
    <property type="entry name" value="TRADD-like_N"/>
    <property type="match status" value="1"/>
</dbReference>
<evidence type="ECO:0000313" key="9">
    <source>
        <dbReference type="Proteomes" id="UP001159405"/>
    </source>
</evidence>
<feature type="repeat" description="ANK" evidence="3">
    <location>
        <begin position="475"/>
        <end position="507"/>
    </location>
</feature>
<evidence type="ECO:0000313" key="8">
    <source>
        <dbReference type="EMBL" id="CAH3107582.1"/>
    </source>
</evidence>
<feature type="domain" description="DZIP3-like HEPN" evidence="6">
    <location>
        <begin position="44"/>
        <end position="188"/>
    </location>
</feature>
<dbReference type="InterPro" id="IPR049341">
    <property type="entry name" value="TRADD-like_N"/>
</dbReference>
<dbReference type="InterPro" id="IPR002110">
    <property type="entry name" value="Ankyrin_rpt"/>
</dbReference>
<feature type="repeat" description="ANK" evidence="3">
    <location>
        <begin position="845"/>
        <end position="877"/>
    </location>
</feature>
<dbReference type="SMART" id="SM00248">
    <property type="entry name" value="ANK"/>
    <property type="match status" value="14"/>
</dbReference>
<feature type="compositionally biased region" description="Polar residues" evidence="5">
    <location>
        <begin position="379"/>
        <end position="392"/>
    </location>
</feature>
<dbReference type="SUPFAM" id="SSF48403">
    <property type="entry name" value="Ankyrin repeat"/>
    <property type="match status" value="2"/>
</dbReference>
<feature type="repeat" description="ANK" evidence="3">
    <location>
        <begin position="640"/>
        <end position="672"/>
    </location>
</feature>
<evidence type="ECO:0000259" key="7">
    <source>
        <dbReference type="Pfam" id="PF20694"/>
    </source>
</evidence>
<evidence type="ECO:0000256" key="1">
    <source>
        <dbReference type="ARBA" id="ARBA00022737"/>
    </source>
</evidence>
<dbReference type="Gene3D" id="1.25.40.20">
    <property type="entry name" value="Ankyrin repeat-containing domain"/>
    <property type="match status" value="2"/>
</dbReference>
<feature type="repeat" description="ANK" evidence="3">
    <location>
        <begin position="574"/>
        <end position="606"/>
    </location>
</feature>
<keyword evidence="1" id="KW-0677">Repeat</keyword>
<feature type="repeat" description="ANK" evidence="3">
    <location>
        <begin position="706"/>
        <end position="738"/>
    </location>
</feature>
<gene>
    <name evidence="8" type="ORF">PLOB_00016742</name>
</gene>
<protein>
    <submittedName>
        <fullName evidence="8">Uncharacterized protein</fullName>
    </submittedName>
</protein>
<dbReference type="EMBL" id="CALNXK010000020">
    <property type="protein sequence ID" value="CAH3107582.1"/>
    <property type="molecule type" value="Genomic_DNA"/>
</dbReference>
<feature type="region of interest" description="Disordered" evidence="5">
    <location>
        <begin position="370"/>
        <end position="393"/>
    </location>
</feature>
<dbReference type="PROSITE" id="PS50088">
    <property type="entry name" value="ANK_REPEAT"/>
    <property type="match status" value="11"/>
</dbReference>
<proteinExistence type="predicted"/>
<feature type="repeat" description="ANK" evidence="3">
    <location>
        <begin position="508"/>
        <end position="540"/>
    </location>
</feature>
<evidence type="ECO:0000256" key="2">
    <source>
        <dbReference type="ARBA" id="ARBA00023043"/>
    </source>
</evidence>
<feature type="repeat" description="ANK" evidence="3">
    <location>
        <begin position="812"/>
        <end position="844"/>
    </location>
</feature>
<dbReference type="Pfam" id="PF00023">
    <property type="entry name" value="Ank"/>
    <property type="match status" value="2"/>
</dbReference>
<dbReference type="Pfam" id="PF18738">
    <property type="entry name" value="HEPN_DZIP3"/>
    <property type="match status" value="1"/>
</dbReference>
<accession>A0ABN8NKK6</accession>
<feature type="repeat" description="ANK" evidence="3">
    <location>
        <begin position="673"/>
        <end position="705"/>
    </location>
</feature>
<reference evidence="8 9" key="1">
    <citation type="submission" date="2022-05" db="EMBL/GenBank/DDBJ databases">
        <authorList>
            <consortium name="Genoscope - CEA"/>
            <person name="William W."/>
        </authorList>
    </citation>
    <scope>NUCLEOTIDE SEQUENCE [LARGE SCALE GENOMIC DNA]</scope>
</reference>
<comment type="caution">
    <text evidence="8">The sequence shown here is derived from an EMBL/GenBank/DDBJ whole genome shotgun (WGS) entry which is preliminary data.</text>
</comment>
<keyword evidence="2 3" id="KW-0040">ANK repeat</keyword>
<feature type="repeat" description="ANK" evidence="3">
    <location>
        <begin position="442"/>
        <end position="474"/>
    </location>
</feature>